<dbReference type="AlphaFoldDB" id="A0A2P2MAC7"/>
<protein>
    <submittedName>
        <fullName evidence="1">Uncharacterized protein</fullName>
    </submittedName>
</protein>
<proteinExistence type="predicted"/>
<reference evidence="1" key="1">
    <citation type="submission" date="2018-02" db="EMBL/GenBank/DDBJ databases">
        <title>Rhizophora mucronata_Transcriptome.</title>
        <authorList>
            <person name="Meera S.P."/>
            <person name="Sreeshan A."/>
            <person name="Augustine A."/>
        </authorList>
    </citation>
    <scope>NUCLEOTIDE SEQUENCE</scope>
    <source>
        <tissue evidence="1">Leaf</tissue>
    </source>
</reference>
<accession>A0A2P2MAC7</accession>
<organism evidence="1">
    <name type="scientific">Rhizophora mucronata</name>
    <name type="common">Asiatic mangrove</name>
    <dbReference type="NCBI Taxonomy" id="61149"/>
    <lineage>
        <taxon>Eukaryota</taxon>
        <taxon>Viridiplantae</taxon>
        <taxon>Streptophyta</taxon>
        <taxon>Embryophyta</taxon>
        <taxon>Tracheophyta</taxon>
        <taxon>Spermatophyta</taxon>
        <taxon>Magnoliopsida</taxon>
        <taxon>eudicotyledons</taxon>
        <taxon>Gunneridae</taxon>
        <taxon>Pentapetalae</taxon>
        <taxon>rosids</taxon>
        <taxon>fabids</taxon>
        <taxon>Malpighiales</taxon>
        <taxon>Rhizophoraceae</taxon>
        <taxon>Rhizophora</taxon>
    </lineage>
</organism>
<dbReference type="EMBL" id="GGEC01046691">
    <property type="protein sequence ID" value="MBX27175.1"/>
    <property type="molecule type" value="Transcribed_RNA"/>
</dbReference>
<name>A0A2P2MAC7_RHIMU</name>
<sequence>MLVWKEGWNHGNKDCERREMTQMTLSLANCLRIIPPINHMLRQISLYHLMLLYSASC</sequence>
<evidence type="ECO:0000313" key="1">
    <source>
        <dbReference type="EMBL" id="MBX27175.1"/>
    </source>
</evidence>